<evidence type="ECO:0000313" key="2">
    <source>
        <dbReference type="EMBL" id="MFC5381713.1"/>
    </source>
</evidence>
<dbReference type="EMBL" id="JBHSLD010000011">
    <property type="protein sequence ID" value="MFC5381713.1"/>
    <property type="molecule type" value="Genomic_DNA"/>
</dbReference>
<sequence>MGVRDRVWTRERARREGVSERVLTGGVEFVRVVPGHYVEACWAEDLLTRCAAAVEAVPSAVVSHWTALELEELPVPPDEVGRLHVTVPPTMRRRTPGLVVHRSAVRPVTADEEVPVSGPCRAWCDAAALAGPAPGHEGLARLVAVADVLLRSDAARHVVVRLLEARRGGRGTDVAARALTLVDTRAESPRESWLRVLLVLEGLAPEAVQHTVTDRRGRFVARVDLAYPSRRVVVEYDGDHHRDRRQWQADLGRRERLEAAGWRVVVLTGRDLVDDPRRVVARVRAALG</sequence>
<dbReference type="Gene3D" id="3.40.960.10">
    <property type="entry name" value="VSR Endonuclease"/>
    <property type="match status" value="1"/>
</dbReference>
<proteinExistence type="predicted"/>
<dbReference type="InterPro" id="IPR011335">
    <property type="entry name" value="Restrct_endonuc-II-like"/>
</dbReference>
<evidence type="ECO:0000259" key="1">
    <source>
        <dbReference type="Pfam" id="PF04480"/>
    </source>
</evidence>
<comment type="caution">
    <text evidence="2">The sequence shown here is derived from an EMBL/GenBank/DDBJ whole genome shotgun (WGS) entry which is preliminary data.</text>
</comment>
<evidence type="ECO:0000313" key="3">
    <source>
        <dbReference type="Proteomes" id="UP001596122"/>
    </source>
</evidence>
<keyword evidence="3" id="KW-1185">Reference proteome</keyword>
<dbReference type="Proteomes" id="UP001596122">
    <property type="component" value="Unassembled WGS sequence"/>
</dbReference>
<dbReference type="InterPro" id="IPR007569">
    <property type="entry name" value="DUF559"/>
</dbReference>
<dbReference type="Pfam" id="PF04480">
    <property type="entry name" value="DUF559"/>
    <property type="match status" value="1"/>
</dbReference>
<organism evidence="2 3">
    <name type="scientific">Aquipuribacter nitratireducens</name>
    <dbReference type="NCBI Taxonomy" id="650104"/>
    <lineage>
        <taxon>Bacteria</taxon>
        <taxon>Bacillati</taxon>
        <taxon>Actinomycetota</taxon>
        <taxon>Actinomycetes</taxon>
        <taxon>Micrococcales</taxon>
        <taxon>Intrasporangiaceae</taxon>
        <taxon>Aquipuribacter</taxon>
    </lineage>
</organism>
<gene>
    <name evidence="2" type="ORF">ACFPJ6_13035</name>
</gene>
<name>A0ABW0GP23_9MICO</name>
<dbReference type="RefSeq" id="WP_340271564.1">
    <property type="nucleotide sequence ID" value="NZ_JBBEOG010000012.1"/>
</dbReference>
<feature type="domain" description="DUF559" evidence="1">
    <location>
        <begin position="223"/>
        <end position="286"/>
    </location>
</feature>
<accession>A0ABW0GP23</accession>
<protein>
    <submittedName>
        <fullName evidence="2">DUF559 domain-containing protein</fullName>
    </submittedName>
</protein>
<dbReference type="SUPFAM" id="SSF52980">
    <property type="entry name" value="Restriction endonuclease-like"/>
    <property type="match status" value="1"/>
</dbReference>
<reference evidence="3" key="1">
    <citation type="journal article" date="2019" name="Int. J. Syst. Evol. Microbiol.">
        <title>The Global Catalogue of Microorganisms (GCM) 10K type strain sequencing project: providing services to taxonomists for standard genome sequencing and annotation.</title>
        <authorList>
            <consortium name="The Broad Institute Genomics Platform"/>
            <consortium name="The Broad Institute Genome Sequencing Center for Infectious Disease"/>
            <person name="Wu L."/>
            <person name="Ma J."/>
        </authorList>
    </citation>
    <scope>NUCLEOTIDE SEQUENCE [LARGE SCALE GENOMIC DNA]</scope>
    <source>
        <strain evidence="3">CCUG 43114</strain>
    </source>
</reference>